<feature type="chain" id="PRO_5013057341" evidence="1">
    <location>
        <begin position="23"/>
        <end position="115"/>
    </location>
</feature>
<gene>
    <name evidence="2" type="ORF">CBP51_11450</name>
</gene>
<keyword evidence="3" id="KW-1185">Reference proteome</keyword>
<evidence type="ECO:0000313" key="3">
    <source>
        <dbReference type="Proteomes" id="UP000216101"/>
    </source>
</evidence>
<comment type="caution">
    <text evidence="2">The sequence shown here is derived from an EMBL/GenBank/DDBJ whole genome shotgun (WGS) entry which is preliminary data.</text>
</comment>
<organism evidence="2 3">
    <name type="scientific">Cellvibrio mixtus</name>
    <dbReference type="NCBI Taxonomy" id="39650"/>
    <lineage>
        <taxon>Bacteria</taxon>
        <taxon>Pseudomonadati</taxon>
        <taxon>Pseudomonadota</taxon>
        <taxon>Gammaproteobacteria</taxon>
        <taxon>Cellvibrionales</taxon>
        <taxon>Cellvibrionaceae</taxon>
        <taxon>Cellvibrio</taxon>
    </lineage>
</organism>
<dbReference type="RefSeq" id="WP_094984939.1">
    <property type="nucleotide sequence ID" value="NZ_NHNI01000001.1"/>
</dbReference>
<name>A0A266QCE5_9GAMM</name>
<dbReference type="Proteomes" id="UP000216101">
    <property type="component" value="Unassembled WGS sequence"/>
</dbReference>
<dbReference type="EMBL" id="NHNI01000001">
    <property type="protein sequence ID" value="OZY87553.1"/>
    <property type="molecule type" value="Genomic_DNA"/>
</dbReference>
<sequence>MKKFTQLAVVSLTLMTSQAVLAADSIGNAAASINHSGKAIKHAAVASGQFVSGAVAVPLIAAGELGKASGKAGEALMDVATDKQQPLEVSDITLTAEPAPAVVMNSAATVDAKQR</sequence>
<accession>A0A266QCE5</accession>
<evidence type="ECO:0000313" key="2">
    <source>
        <dbReference type="EMBL" id="OZY87553.1"/>
    </source>
</evidence>
<feature type="signal peptide" evidence="1">
    <location>
        <begin position="1"/>
        <end position="22"/>
    </location>
</feature>
<dbReference type="AlphaFoldDB" id="A0A266QCE5"/>
<protein>
    <submittedName>
        <fullName evidence="2">Uncharacterized protein</fullName>
    </submittedName>
</protein>
<keyword evidence="1" id="KW-0732">Signal</keyword>
<reference evidence="3" key="1">
    <citation type="submission" date="2017-05" db="EMBL/GenBank/DDBJ databases">
        <authorList>
            <person name="Barney B.M."/>
        </authorList>
    </citation>
    <scope>NUCLEOTIDE SEQUENCE [LARGE SCALE GENOMIC DNA]</scope>
    <source>
        <strain evidence="3">PSBB022</strain>
    </source>
</reference>
<proteinExistence type="predicted"/>
<evidence type="ECO:0000256" key="1">
    <source>
        <dbReference type="SAM" id="SignalP"/>
    </source>
</evidence>